<gene>
    <name evidence="3" type="ORF">EK21DRAFT_91880</name>
</gene>
<feature type="region of interest" description="Disordered" evidence="1">
    <location>
        <begin position="518"/>
        <end position="639"/>
    </location>
</feature>
<feature type="compositionally biased region" description="Polar residues" evidence="1">
    <location>
        <begin position="311"/>
        <end position="329"/>
    </location>
</feature>
<keyword evidence="4" id="KW-1185">Reference proteome</keyword>
<feature type="compositionally biased region" description="Polar residues" evidence="1">
    <location>
        <begin position="350"/>
        <end position="367"/>
    </location>
</feature>
<protein>
    <submittedName>
        <fullName evidence="3">Uncharacterized protein</fullName>
    </submittedName>
</protein>
<dbReference type="AlphaFoldDB" id="A0A9P4LIW2"/>
<feature type="region of interest" description="Disordered" evidence="1">
    <location>
        <begin position="197"/>
        <end position="403"/>
    </location>
</feature>
<dbReference type="Proteomes" id="UP000799777">
    <property type="component" value="Unassembled WGS sequence"/>
</dbReference>
<reference evidence="3" key="1">
    <citation type="journal article" date="2020" name="Stud. Mycol.">
        <title>101 Dothideomycetes genomes: a test case for predicting lifestyles and emergence of pathogens.</title>
        <authorList>
            <person name="Haridas S."/>
            <person name="Albert R."/>
            <person name="Binder M."/>
            <person name="Bloem J."/>
            <person name="Labutti K."/>
            <person name="Salamov A."/>
            <person name="Andreopoulos B."/>
            <person name="Baker S."/>
            <person name="Barry K."/>
            <person name="Bills G."/>
            <person name="Bluhm B."/>
            <person name="Cannon C."/>
            <person name="Castanera R."/>
            <person name="Culley D."/>
            <person name="Daum C."/>
            <person name="Ezra D."/>
            <person name="Gonzalez J."/>
            <person name="Henrissat B."/>
            <person name="Kuo A."/>
            <person name="Liang C."/>
            <person name="Lipzen A."/>
            <person name="Lutzoni F."/>
            <person name="Magnuson J."/>
            <person name="Mondo S."/>
            <person name="Nolan M."/>
            <person name="Ohm R."/>
            <person name="Pangilinan J."/>
            <person name="Park H.-J."/>
            <person name="Ramirez L."/>
            <person name="Alfaro M."/>
            <person name="Sun H."/>
            <person name="Tritt A."/>
            <person name="Yoshinaga Y."/>
            <person name="Zwiers L.-H."/>
            <person name="Turgeon B."/>
            <person name="Goodwin S."/>
            <person name="Spatafora J."/>
            <person name="Crous P."/>
            <person name="Grigoriev I."/>
        </authorList>
    </citation>
    <scope>NUCLEOTIDE SEQUENCE</scope>
    <source>
        <strain evidence="3">CBS 110217</strain>
    </source>
</reference>
<evidence type="ECO:0000313" key="4">
    <source>
        <dbReference type="Proteomes" id="UP000799777"/>
    </source>
</evidence>
<feature type="compositionally biased region" description="Acidic residues" evidence="1">
    <location>
        <begin position="331"/>
        <end position="349"/>
    </location>
</feature>
<keyword evidence="2" id="KW-0732">Signal</keyword>
<feature type="compositionally biased region" description="Polar residues" evidence="1">
    <location>
        <begin position="616"/>
        <end position="631"/>
    </location>
</feature>
<feature type="compositionally biased region" description="Polar residues" evidence="1">
    <location>
        <begin position="243"/>
        <end position="256"/>
    </location>
</feature>
<evidence type="ECO:0000256" key="1">
    <source>
        <dbReference type="SAM" id="MobiDB-lite"/>
    </source>
</evidence>
<feature type="compositionally biased region" description="Basic and acidic residues" evidence="1">
    <location>
        <begin position="530"/>
        <end position="548"/>
    </location>
</feature>
<feature type="compositionally biased region" description="Low complexity" evidence="1">
    <location>
        <begin position="368"/>
        <end position="383"/>
    </location>
</feature>
<name>A0A9P4LIW2_9PLEO</name>
<evidence type="ECO:0000256" key="2">
    <source>
        <dbReference type="SAM" id="SignalP"/>
    </source>
</evidence>
<dbReference type="OrthoDB" id="10674955at2759"/>
<sequence>MVFSICFLIAIQVATRQDIMLVVRKVPFAPPNINFAVHQTTAPHFLAPASVLRDSLHHFSSSAVHGKEFSLTVPRTSTSPIAVAAHTTTPIGPTQKAKVDSTWSMNGFVWPSHKPAPVELTRRSADLYALRVLLRGEGYIELFFPNSAAMPFCEGVSDKLYEDSTDVIVDLNIEFKKDSVTVPVQEDQAVEFCKEVRAREQGQGSSPTAISSSSAANVRETKVPQSTVGNDDGAEVTSKKPSKSNMRSTPTPTPGMTSVIVPTPKAALSQDPAGAHATEEYLSSETPKLTAPPLSLTGETSAARSPMATASAINSVNPSSMPAANNTFTPDPEDLPGTDEDVPLQDPEDNSGTLAPSVSSETPTPSRSSVASPPKPLASKPPVQSAPPDSRGSDSAPSENTDEIGHKSMFASENNMVSPIDSTITPPSTSLEADVLFQEVGHQSNTPHLSESSINSWHNYPYSYMETVGPTGAAISARALENAGAPKPMVMGMGLWKTSKWGTLTQLFQRRGNNHATAFETGMNDEGEQLGEHPDEMVGGDKEDEHNVELSPLPTTLSTSRKLAKQRLHTSSPQAVPTRSKPAECSHLVKPSPTPSPGDDAAESAPAPPIIDDDYTTLSTNSAYTPSNTHNDPAKSRRQVSLPHYTSLLNANHRSRNNILLLAQSHACKSTTPSSSHPRPHQQTDLFHRHLLKCRVTTLL</sequence>
<feature type="compositionally biased region" description="Low complexity" evidence="1">
    <location>
        <begin position="205"/>
        <end position="216"/>
    </location>
</feature>
<comment type="caution">
    <text evidence="3">The sequence shown here is derived from an EMBL/GenBank/DDBJ whole genome shotgun (WGS) entry which is preliminary data.</text>
</comment>
<proteinExistence type="predicted"/>
<organism evidence="3 4">
    <name type="scientific">Setomelanomma holmii</name>
    <dbReference type="NCBI Taxonomy" id="210430"/>
    <lineage>
        <taxon>Eukaryota</taxon>
        <taxon>Fungi</taxon>
        <taxon>Dikarya</taxon>
        <taxon>Ascomycota</taxon>
        <taxon>Pezizomycotina</taxon>
        <taxon>Dothideomycetes</taxon>
        <taxon>Pleosporomycetidae</taxon>
        <taxon>Pleosporales</taxon>
        <taxon>Pleosporineae</taxon>
        <taxon>Phaeosphaeriaceae</taxon>
        <taxon>Setomelanomma</taxon>
    </lineage>
</organism>
<accession>A0A9P4LIW2</accession>
<evidence type="ECO:0000313" key="3">
    <source>
        <dbReference type="EMBL" id="KAF2026988.1"/>
    </source>
</evidence>
<dbReference type="EMBL" id="ML978233">
    <property type="protein sequence ID" value="KAF2026988.1"/>
    <property type="molecule type" value="Genomic_DNA"/>
</dbReference>
<feature type="chain" id="PRO_5040476590" evidence="2">
    <location>
        <begin position="17"/>
        <end position="700"/>
    </location>
</feature>
<feature type="signal peptide" evidence="2">
    <location>
        <begin position="1"/>
        <end position="16"/>
    </location>
</feature>